<dbReference type="AlphaFoldDB" id="A0A9W8IJ61"/>
<dbReference type="PANTHER" id="PTHR42901:SF1">
    <property type="entry name" value="ALCOHOL DEHYDROGENASE"/>
    <property type="match status" value="1"/>
</dbReference>
<organism evidence="5 6">
    <name type="scientific">Coemansia aciculifera</name>
    <dbReference type="NCBI Taxonomy" id="417176"/>
    <lineage>
        <taxon>Eukaryota</taxon>
        <taxon>Fungi</taxon>
        <taxon>Fungi incertae sedis</taxon>
        <taxon>Zoopagomycota</taxon>
        <taxon>Kickxellomycotina</taxon>
        <taxon>Kickxellomycetes</taxon>
        <taxon>Kickxellales</taxon>
        <taxon>Kickxellaceae</taxon>
        <taxon>Coemansia</taxon>
    </lineage>
</organism>
<evidence type="ECO:0000313" key="5">
    <source>
        <dbReference type="EMBL" id="KAJ2864967.1"/>
    </source>
</evidence>
<sequence>MFERLQGKTVLITGASSGIGEACAYQFAAAGANVILGARRVDRLSTVSATIRAKHPSVTVETIELDVRNSKAVDQAVSSISGDIDVLVNNAGLAMGTDTVDNLSDAAIDAVIDTNVKGLLYVSRAVVRRMKQQGGGHVIMMGSIAGIVGYQTGSVYCATKAAVRAITESLRAETIGVPIRVTEIKPGMVETEFSVVRYGGDKEKASSVYHGIEPMTADDVAESVVFAASRHPRCVVADVVLLATGQASATLAHRK</sequence>
<dbReference type="GO" id="GO:0016616">
    <property type="term" value="F:oxidoreductase activity, acting on the CH-OH group of donors, NAD or NADP as acceptor"/>
    <property type="evidence" value="ECO:0007669"/>
    <property type="project" value="UniProtKB-ARBA"/>
</dbReference>
<evidence type="ECO:0000256" key="2">
    <source>
        <dbReference type="ARBA" id="ARBA00022857"/>
    </source>
</evidence>
<dbReference type="PRINTS" id="PR00081">
    <property type="entry name" value="GDHRDH"/>
</dbReference>
<dbReference type="InterPro" id="IPR020904">
    <property type="entry name" value="Sc_DH/Rdtase_CS"/>
</dbReference>
<keyword evidence="2" id="KW-0521">NADP</keyword>
<reference evidence="5" key="1">
    <citation type="submission" date="2022-07" db="EMBL/GenBank/DDBJ databases">
        <title>Phylogenomic reconstructions and comparative analyses of Kickxellomycotina fungi.</title>
        <authorList>
            <person name="Reynolds N.K."/>
            <person name="Stajich J.E."/>
            <person name="Barry K."/>
            <person name="Grigoriev I.V."/>
            <person name="Crous P."/>
            <person name="Smith M.E."/>
        </authorList>
    </citation>
    <scope>NUCLEOTIDE SEQUENCE</scope>
    <source>
        <strain evidence="5">RSA 476</strain>
    </source>
</reference>
<dbReference type="PROSITE" id="PS00061">
    <property type="entry name" value="ADH_SHORT"/>
    <property type="match status" value="1"/>
</dbReference>
<dbReference type="FunFam" id="3.40.50.720:FF:000047">
    <property type="entry name" value="NADP-dependent L-serine/L-allo-threonine dehydrogenase"/>
    <property type="match status" value="1"/>
</dbReference>
<evidence type="ECO:0000256" key="4">
    <source>
        <dbReference type="RuleBase" id="RU000363"/>
    </source>
</evidence>
<evidence type="ECO:0000256" key="1">
    <source>
        <dbReference type="ARBA" id="ARBA00006484"/>
    </source>
</evidence>
<dbReference type="PIRSF" id="PIRSF000126">
    <property type="entry name" value="11-beta-HSD1"/>
    <property type="match status" value="1"/>
</dbReference>
<dbReference type="InterPro" id="IPR036291">
    <property type="entry name" value="NAD(P)-bd_dom_sf"/>
</dbReference>
<keyword evidence="6" id="KW-1185">Reference proteome</keyword>
<evidence type="ECO:0000313" key="6">
    <source>
        <dbReference type="Proteomes" id="UP001140074"/>
    </source>
</evidence>
<dbReference type="SUPFAM" id="SSF51735">
    <property type="entry name" value="NAD(P)-binding Rossmann-fold domains"/>
    <property type="match status" value="1"/>
</dbReference>
<dbReference type="PANTHER" id="PTHR42901">
    <property type="entry name" value="ALCOHOL DEHYDROGENASE"/>
    <property type="match status" value="1"/>
</dbReference>
<comment type="caution">
    <text evidence="5">The sequence shown here is derived from an EMBL/GenBank/DDBJ whole genome shotgun (WGS) entry which is preliminary data.</text>
</comment>
<comment type="similarity">
    <text evidence="1 4">Belongs to the short-chain dehydrogenases/reductases (SDR) family.</text>
</comment>
<evidence type="ECO:0000256" key="3">
    <source>
        <dbReference type="ARBA" id="ARBA00023002"/>
    </source>
</evidence>
<protein>
    <recommendedName>
        <fullName evidence="7">NAD(P)-binding protein</fullName>
    </recommendedName>
</protein>
<dbReference type="PRINTS" id="PR00080">
    <property type="entry name" value="SDRFAMILY"/>
</dbReference>
<name>A0A9W8IJ61_9FUNG</name>
<keyword evidence="3" id="KW-0560">Oxidoreductase</keyword>
<accession>A0A9W8IJ61</accession>
<dbReference type="Proteomes" id="UP001140074">
    <property type="component" value="Unassembled WGS sequence"/>
</dbReference>
<evidence type="ECO:0008006" key="7">
    <source>
        <dbReference type="Google" id="ProtNLM"/>
    </source>
</evidence>
<gene>
    <name evidence="5" type="ORF">GGH94_002565</name>
</gene>
<dbReference type="EMBL" id="JANBUY010000072">
    <property type="protein sequence ID" value="KAJ2864967.1"/>
    <property type="molecule type" value="Genomic_DNA"/>
</dbReference>
<dbReference type="Gene3D" id="3.40.50.720">
    <property type="entry name" value="NAD(P)-binding Rossmann-like Domain"/>
    <property type="match status" value="1"/>
</dbReference>
<dbReference type="Pfam" id="PF00106">
    <property type="entry name" value="adh_short"/>
    <property type="match status" value="1"/>
</dbReference>
<dbReference type="InterPro" id="IPR002347">
    <property type="entry name" value="SDR_fam"/>
</dbReference>
<proteinExistence type="inferred from homology"/>